<name>A0ABS7IA63_9HYPH</name>
<sequence length="107" mass="12483">MKMKNSIVGISLRFFSFKNCNLMFQNALIRLCLPLIIMVLASPAFAGSLVDLWCEKKWYGLGNFIFLLPVVIWICIFAPLLIFWGLHSIRDRKLKKTMQQLEDFPEQ</sequence>
<reference evidence="2 3" key="1">
    <citation type="submission" date="2021-08" db="EMBL/GenBank/DDBJ databases">
        <title>Bartonella raoulti 094 sp. nov.</title>
        <authorList>
            <person name="Zgheib R."/>
            <person name="Hammoud A."/>
        </authorList>
    </citation>
    <scope>NUCLEOTIDE SEQUENCE [LARGE SCALE GENOMIC DNA]</scope>
    <source>
        <strain evidence="2 3">094</strain>
    </source>
</reference>
<keyword evidence="1" id="KW-0812">Transmembrane</keyword>
<keyword evidence="1" id="KW-0472">Membrane</keyword>
<evidence type="ECO:0008006" key="4">
    <source>
        <dbReference type="Google" id="ProtNLM"/>
    </source>
</evidence>
<comment type="caution">
    <text evidence="2">The sequence shown here is derived from an EMBL/GenBank/DDBJ whole genome shotgun (WGS) entry which is preliminary data.</text>
</comment>
<evidence type="ECO:0000313" key="3">
    <source>
        <dbReference type="Proteomes" id="UP000746918"/>
    </source>
</evidence>
<accession>A0ABS7IA63</accession>
<proteinExistence type="predicted"/>
<organism evidence="2 3">
    <name type="scientific">Bartonella raoultii</name>
    <dbReference type="NCBI Taxonomy" id="1457020"/>
    <lineage>
        <taxon>Bacteria</taxon>
        <taxon>Pseudomonadati</taxon>
        <taxon>Pseudomonadota</taxon>
        <taxon>Alphaproteobacteria</taxon>
        <taxon>Hyphomicrobiales</taxon>
        <taxon>Bartonellaceae</taxon>
        <taxon>Bartonella</taxon>
    </lineage>
</organism>
<keyword evidence="1" id="KW-1133">Transmembrane helix</keyword>
<evidence type="ECO:0000256" key="1">
    <source>
        <dbReference type="SAM" id="Phobius"/>
    </source>
</evidence>
<dbReference type="EMBL" id="JAIFRO010000009">
    <property type="protein sequence ID" value="MBX4336488.1"/>
    <property type="molecule type" value="Genomic_DNA"/>
</dbReference>
<keyword evidence="3" id="KW-1185">Reference proteome</keyword>
<protein>
    <recommendedName>
        <fullName evidence="4">Integral membrane protein</fullName>
    </recommendedName>
</protein>
<gene>
    <name evidence="2" type="ORF">K3248_07790</name>
</gene>
<evidence type="ECO:0000313" key="2">
    <source>
        <dbReference type="EMBL" id="MBX4336488.1"/>
    </source>
</evidence>
<dbReference type="Proteomes" id="UP000746918">
    <property type="component" value="Unassembled WGS sequence"/>
</dbReference>
<dbReference type="RefSeq" id="WP_220717807.1">
    <property type="nucleotide sequence ID" value="NZ_JAIFRO010000009.1"/>
</dbReference>
<feature type="transmembrane region" description="Helical" evidence="1">
    <location>
        <begin position="62"/>
        <end position="86"/>
    </location>
</feature>